<evidence type="ECO:0000313" key="2">
    <source>
        <dbReference type="Proteomes" id="UP001390339"/>
    </source>
</evidence>
<keyword evidence="2" id="KW-1185">Reference proteome</keyword>
<gene>
    <name evidence="1" type="ORF">PGQ11_003894</name>
</gene>
<dbReference type="Proteomes" id="UP001390339">
    <property type="component" value="Unassembled WGS sequence"/>
</dbReference>
<comment type="caution">
    <text evidence="1">The sequence shown here is derived from an EMBL/GenBank/DDBJ whole genome shotgun (WGS) entry which is preliminary data.</text>
</comment>
<sequence length="1051" mass="117977">MNDYTAHRPVLRDDCSLQMQRTWQEGSWANVINMAKAKAKATKDHYFEALELAARSQLDSPIDRQAAWQAVEKLIIDKVAVKDAATVDLYEWALVSNGMDSAQYHKYIGVMRVSVVKANPKNKDIAKTSFFSCIANEDWNHAQEISTIMDQSFPAERQFHFRHIVSTYLYSTSIDSDDVKKSVMRAIALRKIELAKASRIQNSTSGALPARAITTQDEMLLWLAITVNETKEDADLVKCLTDPQYNALSALKDGFETICSRMMDTLRKLGAWDELYSISRAIVENGIAFLHLEYPDDEEGKEAALKHLKIESTEDLKKDSRLTAESMATRTVVKDWKMWENFILAASKQPDAMKALEKADASFVTITYIGPKHAIYRTQLDMARLIIVFETPTLSKRDASQASEIRIDAIMAYINSHYRDISCVDNLKRFLLLLSISDAKLLLERLGTDDSQSEESQFQNTMLLTLRLRLRYLFTTSSKCYTPSSTYRGATCGICGSDAVPERCETCLKDISKACVWAWKTGFKNEALLKQIESEGVSPSADLVIIGSVCLLKLAGVDGLWGRNDCSPLVFADCKRVMQAILWMDAQHRLQPFKRQDLSVLLVKMYILIGAASHAKTIWDSLEVKNVTLNCLGPLFTDRLGTMAPGLWVSSGRTGTPTSPYLHYYRSAINKNIPTSLRLAFDSGNYASVLGNLFAKERTKQSCTLVMALVDHYRGIRSVDGEVSQEAWQDSLAQHIKPGMYLFDTTDYGPFPSIEANPDRPIQDFLGIGPGLSMERAHLSLLSERFLSLVSYKEPKDYKPTNVALAKDRDRNVVIPTCQDLTTHMSELMSADTIRDKLTLPEVEYYSLVLGLASYISLSLTEPKDGARDRIVELIRSELVCQTTRLKDRRIPAHEADTSRLDVYHDLAALHANGMLRESALVTVYVIRYLERTRNPDAKSPMPQWMNGHIKTMKTASTAANTCLKEYIQRLNSTVTTAGWVDRISEWAFGDLVNGTRAVSDDAGETFENSNTEMLLYKAIGRGPGLKDTTGQIVKSWQEAARGWSKVKIVD</sequence>
<accession>A0ABR2J6G6</accession>
<protein>
    <submittedName>
        <fullName evidence="1">N-acetyltransferase B complex non catalytic subunit-domain-containing protein</fullName>
    </submittedName>
</protein>
<dbReference type="InterPro" id="IPR019183">
    <property type="entry name" value="NAA25_NatB_aux_su"/>
</dbReference>
<reference evidence="1 2" key="1">
    <citation type="journal article" date="2024" name="IMA Fungus">
        <title>Apiospora arundinis, a panoply of carbohydrate-active enzymes and secondary metabolites.</title>
        <authorList>
            <person name="Sorensen T."/>
            <person name="Petersen C."/>
            <person name="Muurmann A.T."/>
            <person name="Christiansen J.V."/>
            <person name="Brundto M.L."/>
            <person name="Overgaard C.K."/>
            <person name="Boysen A.T."/>
            <person name="Wollenberg R.D."/>
            <person name="Larsen T.O."/>
            <person name="Sorensen J.L."/>
            <person name="Nielsen K.L."/>
            <person name="Sondergaard T.E."/>
        </authorList>
    </citation>
    <scope>NUCLEOTIDE SEQUENCE [LARGE SCALE GENOMIC DNA]</scope>
    <source>
        <strain evidence="1 2">AAU 773</strain>
    </source>
</reference>
<name>A0ABR2J6G6_9PEZI</name>
<dbReference type="Pfam" id="PF09797">
    <property type="entry name" value="NatB_MDM20"/>
    <property type="match status" value="1"/>
</dbReference>
<organism evidence="1 2">
    <name type="scientific">Apiospora arundinis</name>
    <dbReference type="NCBI Taxonomy" id="335852"/>
    <lineage>
        <taxon>Eukaryota</taxon>
        <taxon>Fungi</taxon>
        <taxon>Dikarya</taxon>
        <taxon>Ascomycota</taxon>
        <taxon>Pezizomycotina</taxon>
        <taxon>Sordariomycetes</taxon>
        <taxon>Xylariomycetidae</taxon>
        <taxon>Amphisphaeriales</taxon>
        <taxon>Apiosporaceae</taxon>
        <taxon>Apiospora</taxon>
    </lineage>
</organism>
<proteinExistence type="predicted"/>
<dbReference type="EMBL" id="JAPCWZ010000003">
    <property type="protein sequence ID" value="KAK8873380.1"/>
    <property type="molecule type" value="Genomic_DNA"/>
</dbReference>
<evidence type="ECO:0000313" key="1">
    <source>
        <dbReference type="EMBL" id="KAK8873380.1"/>
    </source>
</evidence>